<organism evidence="2">
    <name type="scientific">Phenylobacterium glaciei</name>
    <dbReference type="NCBI Taxonomy" id="2803784"/>
    <lineage>
        <taxon>Bacteria</taxon>
        <taxon>Pseudomonadati</taxon>
        <taxon>Pseudomonadota</taxon>
        <taxon>Alphaproteobacteria</taxon>
        <taxon>Caulobacterales</taxon>
        <taxon>Caulobacteraceae</taxon>
        <taxon>Phenylobacterium</taxon>
    </lineage>
</organism>
<proteinExistence type="predicted"/>
<accession>A0A974SAV5</accession>
<gene>
    <name evidence="2" type="ORF">JKL49_06875</name>
</gene>
<feature type="region of interest" description="Disordered" evidence="1">
    <location>
        <begin position="1"/>
        <end position="124"/>
    </location>
</feature>
<dbReference type="EMBL" id="CP068570">
    <property type="protein sequence ID" value="QQZ52143.1"/>
    <property type="molecule type" value="Genomic_DNA"/>
</dbReference>
<evidence type="ECO:0000256" key="1">
    <source>
        <dbReference type="SAM" id="MobiDB-lite"/>
    </source>
</evidence>
<name>A0A974SAV5_9CAUL</name>
<feature type="compositionally biased region" description="Pro residues" evidence="1">
    <location>
        <begin position="74"/>
        <end position="85"/>
    </location>
</feature>
<evidence type="ECO:0008006" key="3">
    <source>
        <dbReference type="Google" id="ProtNLM"/>
    </source>
</evidence>
<dbReference type="AlphaFoldDB" id="A0A974SAV5"/>
<evidence type="ECO:0000313" key="2">
    <source>
        <dbReference type="EMBL" id="QQZ52143.1"/>
    </source>
</evidence>
<protein>
    <recommendedName>
        <fullName evidence="3">Methyl-accepting transducer domain-containing protein</fullName>
    </recommendedName>
</protein>
<feature type="compositionally biased region" description="Low complexity" evidence="1">
    <location>
        <begin position="48"/>
        <end position="57"/>
    </location>
</feature>
<reference evidence="2" key="1">
    <citation type="submission" date="2021-01" db="EMBL/GenBank/DDBJ databases">
        <title>Genome sequence of Phenylobacterium sp. 20VBR1 isolated from a valley glaceir, Ny-Alesund, Svalbard.</title>
        <authorList>
            <person name="Thomas F.A."/>
            <person name="Krishnan K.P."/>
            <person name="Sinha R.K."/>
        </authorList>
    </citation>
    <scope>NUCLEOTIDE SEQUENCE</scope>
    <source>
        <strain evidence="2">20VBR1</strain>
    </source>
</reference>
<sequence>MDQVTQQNAAMVEESTAASHNLAQEAQGLAGSVGMFQIGDQHAPPPAIARNATTTPARRPRPRPSLPVMARPRSAPPPATAPPSANPRRYRAPMNGKNSDGHGHRNRRGPGDGQPRSGSGPAGG</sequence>